<sequence>MKDLWNDQLQAHEQLQPIYTQSQDPNPCHGISTSRNNPKRGKDPGVEQKNKPKQKKKKKKDIESHPDDHNPISGTRSVSATDRRKFQSLTPNTTRSKPNPTPSLRHCTSFPRGRSPSCIDYPRFYLWEQTPRSFPACFICGKRGSLPAPVKDRCPFFFPRLGSLGIQGPWFANGWVFPPTGYRSGMWMFGVFWAEGCGVYGV</sequence>
<proteinExistence type="predicted"/>
<accession>A0A7U2QUY2</accession>
<reference evidence="3" key="1">
    <citation type="journal article" date="2021" name="G3 (Bethesda)">
        <title>Chromosome assembled and annotated genome sequence of Aspergillus flavus NRRL 3357.</title>
        <authorList>
            <person name="Skerker J.M."/>
            <person name="Pianalto K.M."/>
            <person name="Mondo S.J."/>
            <person name="Yang K."/>
            <person name="Arkin A.P."/>
            <person name="Keller N.P."/>
            <person name="Grigoriev I.V."/>
            <person name="Louise Glass N.L."/>
        </authorList>
    </citation>
    <scope>NUCLEOTIDE SEQUENCE [LARGE SCALE GENOMIC DNA]</scope>
    <source>
        <strain evidence="3">ATCC 200026 / FGSC A1120 / IAM 13836 / NRRL 3357 / JCM 12722 / SRRC 167</strain>
    </source>
</reference>
<feature type="compositionally biased region" description="Basic and acidic residues" evidence="1">
    <location>
        <begin position="60"/>
        <end position="70"/>
    </location>
</feature>
<name>A0A7U2QUY2_ASPFN</name>
<dbReference type="VEuPathDB" id="FungiDB:F9C07_1633896"/>
<feature type="compositionally biased region" description="Polar residues" evidence="1">
    <location>
        <begin position="87"/>
        <end position="98"/>
    </location>
</feature>
<protein>
    <submittedName>
        <fullName evidence="2">Uncharacterized protein</fullName>
    </submittedName>
</protein>
<dbReference type="AlphaFoldDB" id="A0A7U2QUY2"/>
<feature type="compositionally biased region" description="Basic and acidic residues" evidence="1">
    <location>
        <begin position="40"/>
        <end position="50"/>
    </location>
</feature>
<gene>
    <name evidence="2" type="ORF">F9C07_1633896</name>
</gene>
<dbReference type="Proteomes" id="UP000596276">
    <property type="component" value="Chromosome 5"/>
</dbReference>
<evidence type="ECO:0000313" key="3">
    <source>
        <dbReference type="Proteomes" id="UP000596276"/>
    </source>
</evidence>
<keyword evidence="3" id="KW-1185">Reference proteome</keyword>
<evidence type="ECO:0000256" key="1">
    <source>
        <dbReference type="SAM" id="MobiDB-lite"/>
    </source>
</evidence>
<feature type="region of interest" description="Disordered" evidence="1">
    <location>
        <begin position="1"/>
        <end position="111"/>
    </location>
</feature>
<organism evidence="2 3">
    <name type="scientific">Aspergillus flavus (strain ATCC 200026 / FGSC A1120 / IAM 13836 / NRRL 3357 / JCM 12722 / SRRC 167)</name>
    <dbReference type="NCBI Taxonomy" id="332952"/>
    <lineage>
        <taxon>Eukaryota</taxon>
        <taxon>Fungi</taxon>
        <taxon>Dikarya</taxon>
        <taxon>Ascomycota</taxon>
        <taxon>Pezizomycotina</taxon>
        <taxon>Eurotiomycetes</taxon>
        <taxon>Eurotiomycetidae</taxon>
        <taxon>Eurotiales</taxon>
        <taxon>Aspergillaceae</taxon>
        <taxon>Aspergillus</taxon>
        <taxon>Aspergillus subgen. Circumdati</taxon>
    </lineage>
</organism>
<evidence type="ECO:0000313" key="2">
    <source>
        <dbReference type="EMBL" id="QRD83755.1"/>
    </source>
</evidence>
<feature type="compositionally biased region" description="Polar residues" evidence="1">
    <location>
        <begin position="7"/>
        <end position="36"/>
    </location>
</feature>
<dbReference type="EMBL" id="CP044621">
    <property type="protein sequence ID" value="QRD83755.1"/>
    <property type="molecule type" value="Genomic_DNA"/>
</dbReference>